<dbReference type="PROSITE" id="PS50943">
    <property type="entry name" value="HTH_CROC1"/>
    <property type="match status" value="1"/>
</dbReference>
<dbReference type="InterPro" id="IPR010982">
    <property type="entry name" value="Lambda_DNA-bd_dom_sf"/>
</dbReference>
<dbReference type="AlphaFoldDB" id="A0A0J8VQ02"/>
<gene>
    <name evidence="2" type="ORF">ACH50_06520</name>
</gene>
<dbReference type="SUPFAM" id="SSF47413">
    <property type="entry name" value="lambda repressor-like DNA-binding domains"/>
    <property type="match status" value="1"/>
</dbReference>
<evidence type="ECO:0000313" key="3">
    <source>
        <dbReference type="Proteomes" id="UP000037315"/>
    </source>
</evidence>
<proteinExistence type="predicted"/>
<name>A0A0J8VQ02_9ENTR</name>
<dbReference type="PATRIC" id="fig|1656095.3.peg.608"/>
<dbReference type="STRING" id="1121863.GCA_000621185_03463"/>
<evidence type="ECO:0000259" key="1">
    <source>
        <dbReference type="PROSITE" id="PS50943"/>
    </source>
</evidence>
<evidence type="ECO:0000313" key="2">
    <source>
        <dbReference type="EMBL" id="KMV35553.1"/>
    </source>
</evidence>
<dbReference type="Pfam" id="PF01381">
    <property type="entry name" value="HTH_3"/>
    <property type="match status" value="1"/>
</dbReference>
<dbReference type="EMBL" id="LFEJ01000010">
    <property type="protein sequence ID" value="KMV35553.1"/>
    <property type="molecule type" value="Genomic_DNA"/>
</dbReference>
<protein>
    <recommendedName>
        <fullName evidence="1">HTH cro/C1-type domain-containing protein</fullName>
    </recommendedName>
</protein>
<dbReference type="GO" id="GO:0003677">
    <property type="term" value="F:DNA binding"/>
    <property type="evidence" value="ECO:0007669"/>
    <property type="project" value="InterPro"/>
</dbReference>
<dbReference type="OrthoDB" id="7065101at2"/>
<dbReference type="SMART" id="SM00530">
    <property type="entry name" value="HTH_XRE"/>
    <property type="match status" value="1"/>
</dbReference>
<keyword evidence="3" id="KW-1185">Reference proteome</keyword>
<comment type="caution">
    <text evidence="2">The sequence shown here is derived from an EMBL/GenBank/DDBJ whole genome shotgun (WGS) entry which is preliminary data.</text>
</comment>
<organism evidence="2 3">
    <name type="scientific">Franconibacter pulveris</name>
    <dbReference type="NCBI Taxonomy" id="435910"/>
    <lineage>
        <taxon>Bacteria</taxon>
        <taxon>Pseudomonadati</taxon>
        <taxon>Pseudomonadota</taxon>
        <taxon>Gammaproteobacteria</taxon>
        <taxon>Enterobacterales</taxon>
        <taxon>Enterobacteriaceae</taxon>
        <taxon>Franconibacter</taxon>
    </lineage>
</organism>
<dbReference type="RefSeq" id="WP_024556745.1">
    <property type="nucleotide sequence ID" value="NZ_LFEJ01000010.1"/>
</dbReference>
<reference evidence="2 3" key="1">
    <citation type="submission" date="2015-06" db="EMBL/GenBank/DDBJ databases">
        <title>Genome sequencing of Cronobacter sp. strain DJ34 isolated from petroleum contaminated sludge of Duliajan Oil Fields, Assam, India.</title>
        <authorList>
            <person name="Pal S."/>
            <person name="Banerjee T.D."/>
            <person name="Roy A."/>
            <person name="Sar P."/>
            <person name="Kazy S.K."/>
        </authorList>
    </citation>
    <scope>NUCLEOTIDE SEQUENCE [LARGE SCALE GENOMIC DNA]</scope>
    <source>
        <strain evidence="2 3">DJ34</strain>
    </source>
</reference>
<dbReference type="InterPro" id="IPR001387">
    <property type="entry name" value="Cro/C1-type_HTH"/>
</dbReference>
<feature type="domain" description="HTH cro/C1-type" evidence="1">
    <location>
        <begin position="38"/>
        <end position="92"/>
    </location>
</feature>
<dbReference type="CDD" id="cd00093">
    <property type="entry name" value="HTH_XRE"/>
    <property type="match status" value="1"/>
</dbReference>
<sequence>MKVKGVTFSEVKAKALADPAVRAAWEEEHREEEMQAMLNAMRLKAGLTQSEVAKRMGISSPAVSQLEHNVMNASLEMLERYAAACGAQIKLSFR</sequence>
<accession>A0A0J8VQ02</accession>
<dbReference type="Gene3D" id="1.10.260.40">
    <property type="entry name" value="lambda repressor-like DNA-binding domains"/>
    <property type="match status" value="1"/>
</dbReference>
<dbReference type="Proteomes" id="UP000037315">
    <property type="component" value="Unassembled WGS sequence"/>
</dbReference>